<dbReference type="Pfam" id="PF07963">
    <property type="entry name" value="N_methyl"/>
    <property type="match status" value="1"/>
</dbReference>
<dbReference type="RefSeq" id="WP_145030424.1">
    <property type="nucleotide sequence ID" value="NZ_CP036271.1"/>
</dbReference>
<evidence type="ECO:0000313" key="3">
    <source>
        <dbReference type="Proteomes" id="UP000315700"/>
    </source>
</evidence>
<dbReference type="OrthoDB" id="255848at2"/>
<dbReference type="InterPro" id="IPR012902">
    <property type="entry name" value="N_methyl_site"/>
</dbReference>
<dbReference type="KEGG" id="ccos:Pan44_26120"/>
<evidence type="ECO:0000259" key="1">
    <source>
        <dbReference type="Pfam" id="PF07596"/>
    </source>
</evidence>
<dbReference type="AlphaFoldDB" id="A0A517SEM5"/>
<sequence length="362" mass="40192">MSRSRRGFTLIELLVVIAIIAILIALLLPAVQQAREAARRTQCKNNLKQLALACHNFEDTYQAFPYGILRAQGNYLSGTANHNPGIDTAEFSAGCQPFAMPFPEWTNKSTMPPSQPRRYAMMHQLLPYMEQAPLFNRWDNVDFNRNRRVQPTDPDWVGEHFFQTSLPYLICPTNPAGPKNRSTTPADSGKYAITSYLGCAGFRSYPRCNSTRPGLCFHPTMNPKDLAGMFHQNVKLKIRDATDGTSNTILLGERQIYDPVFDAIPDESIADWGWVWFGAQADALIATGVKINFRLPANFAGLDAGTQQQLFDDRMNAMGSMHVGGTQVAMTDGSVRFLSENISNIVFIALGSRGKGDIVGEF</sequence>
<protein>
    <submittedName>
        <fullName evidence="2">Type II secretion system protein G</fullName>
    </submittedName>
</protein>
<dbReference type="InterPro" id="IPR027558">
    <property type="entry name" value="Pre_pil_HX9DG_C"/>
</dbReference>
<dbReference type="SUPFAM" id="SSF54523">
    <property type="entry name" value="Pili subunits"/>
    <property type="match status" value="1"/>
</dbReference>
<dbReference type="NCBIfam" id="TIGR04294">
    <property type="entry name" value="pre_pil_HX9DG"/>
    <property type="match status" value="1"/>
</dbReference>
<dbReference type="NCBIfam" id="TIGR02532">
    <property type="entry name" value="IV_pilin_GFxxxE"/>
    <property type="match status" value="1"/>
</dbReference>
<dbReference type="EMBL" id="CP036271">
    <property type="protein sequence ID" value="QDT54579.1"/>
    <property type="molecule type" value="Genomic_DNA"/>
</dbReference>
<dbReference type="PROSITE" id="PS00409">
    <property type="entry name" value="PROKAR_NTER_METHYL"/>
    <property type="match status" value="1"/>
</dbReference>
<keyword evidence="3" id="KW-1185">Reference proteome</keyword>
<dbReference type="PANTHER" id="PTHR30093">
    <property type="entry name" value="GENERAL SECRETION PATHWAY PROTEIN G"/>
    <property type="match status" value="1"/>
</dbReference>
<dbReference type="InterPro" id="IPR011453">
    <property type="entry name" value="DUF1559"/>
</dbReference>
<accession>A0A517SEM5</accession>
<dbReference type="InParanoid" id="A0A517SEM5"/>
<organism evidence="2 3">
    <name type="scientific">Caulifigura coniformis</name>
    <dbReference type="NCBI Taxonomy" id="2527983"/>
    <lineage>
        <taxon>Bacteria</taxon>
        <taxon>Pseudomonadati</taxon>
        <taxon>Planctomycetota</taxon>
        <taxon>Planctomycetia</taxon>
        <taxon>Planctomycetales</taxon>
        <taxon>Planctomycetaceae</taxon>
        <taxon>Caulifigura</taxon>
    </lineage>
</organism>
<dbReference type="Gene3D" id="3.30.700.10">
    <property type="entry name" value="Glycoprotein, Type 4 Pilin"/>
    <property type="match status" value="1"/>
</dbReference>
<dbReference type="InterPro" id="IPR045584">
    <property type="entry name" value="Pilin-like"/>
</dbReference>
<dbReference type="Proteomes" id="UP000315700">
    <property type="component" value="Chromosome"/>
</dbReference>
<name>A0A517SEM5_9PLAN</name>
<evidence type="ECO:0000313" key="2">
    <source>
        <dbReference type="EMBL" id="QDT54579.1"/>
    </source>
</evidence>
<dbReference type="Pfam" id="PF07596">
    <property type="entry name" value="SBP_bac_10"/>
    <property type="match status" value="1"/>
</dbReference>
<dbReference type="PANTHER" id="PTHR30093:SF2">
    <property type="entry name" value="TYPE II SECRETION SYSTEM PROTEIN H"/>
    <property type="match status" value="1"/>
</dbReference>
<feature type="domain" description="DUF1559" evidence="1">
    <location>
        <begin position="32"/>
        <end position="342"/>
    </location>
</feature>
<reference evidence="2 3" key="1">
    <citation type="submission" date="2019-02" db="EMBL/GenBank/DDBJ databases">
        <title>Deep-cultivation of Planctomycetes and their phenomic and genomic characterization uncovers novel biology.</title>
        <authorList>
            <person name="Wiegand S."/>
            <person name="Jogler M."/>
            <person name="Boedeker C."/>
            <person name="Pinto D."/>
            <person name="Vollmers J."/>
            <person name="Rivas-Marin E."/>
            <person name="Kohn T."/>
            <person name="Peeters S.H."/>
            <person name="Heuer A."/>
            <person name="Rast P."/>
            <person name="Oberbeckmann S."/>
            <person name="Bunk B."/>
            <person name="Jeske O."/>
            <person name="Meyerdierks A."/>
            <person name="Storesund J.E."/>
            <person name="Kallscheuer N."/>
            <person name="Luecker S."/>
            <person name="Lage O.M."/>
            <person name="Pohl T."/>
            <person name="Merkel B.J."/>
            <person name="Hornburger P."/>
            <person name="Mueller R.-W."/>
            <person name="Bruemmer F."/>
            <person name="Labrenz M."/>
            <person name="Spormann A.M."/>
            <person name="Op den Camp H."/>
            <person name="Overmann J."/>
            <person name="Amann R."/>
            <person name="Jetten M.S.M."/>
            <person name="Mascher T."/>
            <person name="Medema M.H."/>
            <person name="Devos D.P."/>
            <person name="Kaster A.-K."/>
            <person name="Ovreas L."/>
            <person name="Rohde M."/>
            <person name="Galperin M.Y."/>
            <person name="Jogler C."/>
        </authorList>
    </citation>
    <scope>NUCLEOTIDE SEQUENCE [LARGE SCALE GENOMIC DNA]</scope>
    <source>
        <strain evidence="2 3">Pan44</strain>
    </source>
</reference>
<gene>
    <name evidence="2" type="primary">xcpT_31</name>
    <name evidence="2" type="ORF">Pan44_26120</name>
</gene>
<proteinExistence type="predicted"/>